<organism evidence="2 3">
    <name type="scientific">Aquincola tertiaricarbonis</name>
    <dbReference type="NCBI Taxonomy" id="391953"/>
    <lineage>
        <taxon>Bacteria</taxon>
        <taxon>Pseudomonadati</taxon>
        <taxon>Pseudomonadota</taxon>
        <taxon>Betaproteobacteria</taxon>
        <taxon>Burkholderiales</taxon>
        <taxon>Sphaerotilaceae</taxon>
        <taxon>Aquincola</taxon>
    </lineage>
</organism>
<dbReference type="EMBL" id="CP097635">
    <property type="protein sequence ID" value="URI05887.1"/>
    <property type="molecule type" value="Genomic_DNA"/>
</dbReference>
<dbReference type="Proteomes" id="UP001056201">
    <property type="component" value="Chromosome 1"/>
</dbReference>
<dbReference type="InterPro" id="IPR051918">
    <property type="entry name" value="STPP_CPPED1"/>
</dbReference>
<evidence type="ECO:0000313" key="3">
    <source>
        <dbReference type="Proteomes" id="UP001056201"/>
    </source>
</evidence>
<dbReference type="RefSeq" id="WP_250194152.1">
    <property type="nucleotide sequence ID" value="NZ_CP097635.1"/>
</dbReference>
<dbReference type="Gene3D" id="3.60.21.10">
    <property type="match status" value="1"/>
</dbReference>
<feature type="domain" description="Calcineurin-like phosphoesterase" evidence="1">
    <location>
        <begin position="62"/>
        <end position="291"/>
    </location>
</feature>
<dbReference type="PROSITE" id="PS51318">
    <property type="entry name" value="TAT"/>
    <property type="match status" value="1"/>
</dbReference>
<keyword evidence="3" id="KW-1185">Reference proteome</keyword>
<dbReference type="InterPro" id="IPR004843">
    <property type="entry name" value="Calcineurin-like_PHP"/>
</dbReference>
<evidence type="ECO:0000313" key="2">
    <source>
        <dbReference type="EMBL" id="URI05887.1"/>
    </source>
</evidence>
<dbReference type="InterPro" id="IPR006311">
    <property type="entry name" value="TAT_signal"/>
</dbReference>
<dbReference type="InterPro" id="IPR029052">
    <property type="entry name" value="Metallo-depent_PP-like"/>
</dbReference>
<dbReference type="SUPFAM" id="SSF49899">
    <property type="entry name" value="Concanavalin A-like lectins/glucanases"/>
    <property type="match status" value="1"/>
</dbReference>
<gene>
    <name evidence="2" type="ORF">MW290_08000</name>
</gene>
<name>A0ABY4RZC4_AQUTE</name>
<dbReference type="Pfam" id="PF13385">
    <property type="entry name" value="Laminin_G_3"/>
    <property type="match status" value="1"/>
</dbReference>
<evidence type="ECO:0000259" key="1">
    <source>
        <dbReference type="Pfam" id="PF00149"/>
    </source>
</evidence>
<dbReference type="Pfam" id="PF00149">
    <property type="entry name" value="Metallophos"/>
    <property type="match status" value="1"/>
</dbReference>
<protein>
    <submittedName>
        <fullName evidence="2">Metallophosphoesterase</fullName>
    </submittedName>
</protein>
<accession>A0ABY4RZC4</accession>
<dbReference type="PANTHER" id="PTHR43143:SF5">
    <property type="entry name" value="SECRETED PROTEIN"/>
    <property type="match status" value="1"/>
</dbReference>
<sequence length="688" mass="76254">MSDINKAPADQGTVREELGLTTDRRAMLRGAAGLSALAAGGLLGAVDTAEAAEPSVVTSFAIAVLPDTQFYSRYATTDEGQQFQSNYGSTPFDAQTDWIARHAQAFNIPFVIHLGDVVDQQNKPNQWRVADAAMQKLETAGVPYSILAGNHDVINDYDYHRPSDQGFGTDAQRNLASEPYLQWFPKQRAARQSTFLERDPSGFHEAHVFQAHGVQFMVLSLSWRISDAGIAWARGVIQRNPTLPVILSNHQLLNIAADGNSPQETDYGLMLWDKLIRDNDQIFMTLNGHHHGAAYLRKYNNFGNEVHQMVVDYQMDYQGGNAMMRLYEVDFTRNRIDVMSFSPWVVQKPKAKLNQFDFAELTQPNQRFTIPVNFKKRFAGFLRWKPTASTTGAPILPRVRTELLAGYVEPTRPVVRPPAHVDDYPLAPDTYAHWRAPVGITEGKVVQPGDTLPDVAGGFDMTRTALLPQAQAGDVVWSTDRHYLSSAAGSVLFRNTDKTVGRISAFLTAAGAGVNGRSFWDGYTIEAFVKIPADWDASKHRWANLLGRCGNRGRVPGGYRGGDPEASSVLFAISNLREVQWEVVPASNSQYAQTNWSGELIRNTWYHVAVVNDPATATTTLYVEGAPVLRNVARAATGTRSQNPPQPWILGAGWWDGVLDDGFYGWIGELRLVGRPLPPQQWLTARRG</sequence>
<dbReference type="PANTHER" id="PTHR43143">
    <property type="entry name" value="METALLOPHOSPHOESTERASE, CALCINEURIN SUPERFAMILY"/>
    <property type="match status" value="1"/>
</dbReference>
<dbReference type="InterPro" id="IPR013320">
    <property type="entry name" value="ConA-like_dom_sf"/>
</dbReference>
<proteinExistence type="predicted"/>
<dbReference type="SUPFAM" id="SSF56300">
    <property type="entry name" value="Metallo-dependent phosphatases"/>
    <property type="match status" value="1"/>
</dbReference>
<reference evidence="2" key="1">
    <citation type="submission" date="2022-05" db="EMBL/GenBank/DDBJ databases">
        <title>An RpoN-dependent PEP-CTERM gene is involved in floc formation of an Aquincola tertiaricarbonis strain.</title>
        <authorList>
            <person name="Qiu D."/>
            <person name="Xia M."/>
        </authorList>
    </citation>
    <scope>NUCLEOTIDE SEQUENCE</scope>
    <source>
        <strain evidence="2">RN12</strain>
    </source>
</reference>
<dbReference type="Gene3D" id="2.60.120.200">
    <property type="match status" value="1"/>
</dbReference>